<dbReference type="PROSITE" id="PS51160">
    <property type="entry name" value="ACYLPHOSPHATASE_3"/>
    <property type="match status" value="1"/>
</dbReference>
<dbReference type="Pfam" id="PF22521">
    <property type="entry name" value="HypF_C_2"/>
    <property type="match status" value="1"/>
</dbReference>
<keyword evidence="5" id="KW-0863">Zinc-finger</keyword>
<dbReference type="OrthoDB" id="9808093at2"/>
<evidence type="ECO:0000313" key="13">
    <source>
        <dbReference type="Proteomes" id="UP000057737"/>
    </source>
</evidence>
<evidence type="ECO:0000256" key="6">
    <source>
        <dbReference type="ARBA" id="ARBA00022833"/>
    </source>
</evidence>
<comment type="function">
    <text evidence="8">Involved in the maturation of [NiFe] hydrogenases. Along with HypE, it catalyzes the synthesis of the CN ligands of the active site iron of [NiFe]-hydrogenases. HypF functions as a carbamoyl transferase using carbamoylphosphate as a substrate and transferring the carboxamido moiety in an ATP-dependent reaction to the thiolate of the C-terminal cysteine of HypE yielding a protein-S-carboxamide.</text>
</comment>
<dbReference type="NCBIfam" id="TIGR00143">
    <property type="entry name" value="hypF"/>
    <property type="match status" value="1"/>
</dbReference>
<dbReference type="PROSITE" id="PS00150">
    <property type="entry name" value="ACYLPHOSPHATASE_1"/>
    <property type="match status" value="1"/>
</dbReference>
<proteinExistence type="inferred from homology"/>
<dbReference type="Pfam" id="PF01300">
    <property type="entry name" value="Sua5_yciO_yrdC"/>
    <property type="match status" value="1"/>
</dbReference>
<dbReference type="SUPFAM" id="SSF54975">
    <property type="entry name" value="Acylphosphatase/BLUF domain-like"/>
    <property type="match status" value="1"/>
</dbReference>
<dbReference type="Gene3D" id="3.30.420.40">
    <property type="match status" value="1"/>
</dbReference>
<evidence type="ECO:0000259" key="11">
    <source>
        <dbReference type="PROSITE" id="PS51163"/>
    </source>
</evidence>
<keyword evidence="12" id="KW-0808">Transferase</keyword>
<dbReference type="Gene3D" id="3.30.110.120">
    <property type="match status" value="1"/>
</dbReference>
<accession>A0A120FQ77</accession>
<sequence length="752" mass="79807">MSEAIASAGTRLRLRVSGAVQGVGFRPYVYSLAARYGLAGFVANDPDGVIIEVEGDGTSEFVAALPLERPVLACIDQISVQEIGAFGAKGFSIRRSEQGRSSTRIVADAATCQQCLDELFDATSRYYLYPFINCSHCGPRYTIAEQLPYDRRNTAMGRFALCAACAAEYADPASRRFHAEAIACPTCGPRLSHGIDDIAAAIAGGQIVAIKGLGGYQLLCDTASQDAVLRLRERKQRDQKPFAVMIGSLEQANKIAETNAAELALLASVARPIVLLRSRNNLAAAIAPGLSRVGVMLPVIPLHHLIFHALGSIGARPKGHSPVVVTTSANPRGKPLPIDNGKALQRLAGIADLIVTHDRDILTRADDSVVSVVAGRRQFIRRARGYVPEPIRLARSVPPLLAVGGALKSTVTVTRGNEAFVSQHIGDLDTAEGIRVFEETVRHLTSTLDVRPVVMAHDLHPDMASTRFAETSGCALIAVQHHHAHAAAVIAEHGLTAPALALLLDGHGYGCDGGNWGGELLLCEGARFRRIGHLEPLQMPGGDRAAREPWRMASAILQMQGRGHEIARRFASQPQAEHLRALLERPCGATTTSAGRLFDAAAALLGVATSQSYEGEAAMKLEAGVRQTFVLEAGWMIDGDVLSFRPLFSRLIADDIGATEGAELFHGTFAAACVDWAARSAQTTGVTTVVLSGGCFQNAVLADEIERGCLAAGLIPLLPRQVPPNDGGLSLGQAWIAALQTAEQPQALEGTA</sequence>
<keyword evidence="3" id="KW-0436">Ligase</keyword>
<dbReference type="InterPro" id="IPR055128">
    <property type="entry name" value="HypF_C_2"/>
</dbReference>
<dbReference type="InterPro" id="IPR051060">
    <property type="entry name" value="Carbamoyltrans_HypF-like"/>
</dbReference>
<gene>
    <name evidence="12" type="ORF">AS156_35535</name>
</gene>
<dbReference type="PIRSF" id="PIRSF006256">
    <property type="entry name" value="CMPcnvr_hdrg_mat"/>
    <property type="match status" value="1"/>
</dbReference>
<dbReference type="InterPro" id="IPR017968">
    <property type="entry name" value="Acylphosphatase_CS"/>
</dbReference>
<evidence type="ECO:0000259" key="10">
    <source>
        <dbReference type="PROSITE" id="PS51160"/>
    </source>
</evidence>
<feature type="active site" evidence="9">
    <location>
        <position position="44"/>
    </location>
</feature>
<keyword evidence="9" id="KW-0378">Hydrolase</keyword>
<keyword evidence="4" id="KW-0479">Metal-binding</keyword>
<protein>
    <recommendedName>
        <fullName evidence="8">Carbamoyltransferase HypF</fullName>
        <ecNumber evidence="8">6.2.-.-</ecNumber>
    </recommendedName>
</protein>
<dbReference type="EC" id="6.2.-.-" evidence="8"/>
<comment type="catalytic activity">
    <reaction evidence="7 8">
        <text>C-terminal L-cysteinyl-[HypE protein] + carbamoyl phosphate + ATP + H2O = C-terminal S-carboxamide-L-cysteinyl-[HypE protein] + AMP + phosphate + diphosphate + H(+)</text>
        <dbReference type="Rhea" id="RHEA:55636"/>
        <dbReference type="Rhea" id="RHEA-COMP:14247"/>
        <dbReference type="Rhea" id="RHEA-COMP:14392"/>
        <dbReference type="ChEBI" id="CHEBI:15377"/>
        <dbReference type="ChEBI" id="CHEBI:15378"/>
        <dbReference type="ChEBI" id="CHEBI:30616"/>
        <dbReference type="ChEBI" id="CHEBI:33019"/>
        <dbReference type="ChEBI" id="CHEBI:43474"/>
        <dbReference type="ChEBI" id="CHEBI:58228"/>
        <dbReference type="ChEBI" id="CHEBI:76913"/>
        <dbReference type="ChEBI" id="CHEBI:139126"/>
        <dbReference type="ChEBI" id="CHEBI:456215"/>
    </reaction>
</comment>
<dbReference type="Gene3D" id="3.30.420.360">
    <property type="match status" value="1"/>
</dbReference>
<dbReference type="InterPro" id="IPR017945">
    <property type="entry name" value="DHBP_synth_RibB-like_a/b_dom"/>
</dbReference>
<dbReference type="GO" id="GO:0003998">
    <property type="term" value="F:acylphosphatase activity"/>
    <property type="evidence" value="ECO:0007669"/>
    <property type="project" value="UniProtKB-EC"/>
</dbReference>
<dbReference type="PANTHER" id="PTHR42959:SF1">
    <property type="entry name" value="CARBAMOYLTRANSFERASE HYPF"/>
    <property type="match status" value="1"/>
</dbReference>
<dbReference type="InterPro" id="IPR004421">
    <property type="entry name" value="Carbamoyltransferase_HypF"/>
</dbReference>
<dbReference type="PANTHER" id="PTHR42959">
    <property type="entry name" value="CARBAMOYLTRANSFERASE"/>
    <property type="match status" value="1"/>
</dbReference>
<dbReference type="InterPro" id="IPR006070">
    <property type="entry name" value="Sua5-like_dom"/>
</dbReference>
<feature type="domain" description="Acylphosphatase-like" evidence="10">
    <location>
        <begin position="11"/>
        <end position="95"/>
    </location>
</feature>
<dbReference type="Pfam" id="PF00708">
    <property type="entry name" value="Acylphosphatase"/>
    <property type="match status" value="1"/>
</dbReference>
<feature type="domain" description="YrdC-like" evidence="11">
    <location>
        <begin position="192"/>
        <end position="385"/>
    </location>
</feature>
<comment type="similarity">
    <text evidence="2 8">Belongs to the carbamoyltransferase HypF family.</text>
</comment>
<dbReference type="InterPro" id="IPR011125">
    <property type="entry name" value="Znf_HypF"/>
</dbReference>
<dbReference type="GO" id="GO:0003725">
    <property type="term" value="F:double-stranded RNA binding"/>
    <property type="evidence" value="ECO:0007669"/>
    <property type="project" value="InterPro"/>
</dbReference>
<keyword evidence="6" id="KW-0862">Zinc</keyword>
<organism evidence="12 13">
    <name type="scientific">Bradyrhizobium macuxiense</name>
    <dbReference type="NCBI Taxonomy" id="1755647"/>
    <lineage>
        <taxon>Bacteria</taxon>
        <taxon>Pseudomonadati</taxon>
        <taxon>Pseudomonadota</taxon>
        <taxon>Alphaproteobacteria</taxon>
        <taxon>Hyphomicrobiales</taxon>
        <taxon>Nitrobacteraceae</taxon>
        <taxon>Bradyrhizobium</taxon>
    </lineage>
</organism>
<evidence type="ECO:0000256" key="4">
    <source>
        <dbReference type="ARBA" id="ARBA00022723"/>
    </source>
</evidence>
<comment type="caution">
    <text evidence="12">The sequence shown here is derived from an EMBL/GenBank/DDBJ whole genome shotgun (WGS) entry which is preliminary data.</text>
</comment>
<dbReference type="InterPro" id="IPR001792">
    <property type="entry name" value="Acylphosphatase-like_dom"/>
</dbReference>
<dbReference type="InterPro" id="IPR041440">
    <property type="entry name" value="HypF_C"/>
</dbReference>
<dbReference type="PROSITE" id="PS51163">
    <property type="entry name" value="YRDC"/>
    <property type="match status" value="1"/>
</dbReference>
<evidence type="ECO:0000256" key="3">
    <source>
        <dbReference type="ARBA" id="ARBA00022598"/>
    </source>
</evidence>
<dbReference type="Pfam" id="PF07503">
    <property type="entry name" value="zf-HYPF"/>
    <property type="match status" value="2"/>
</dbReference>
<dbReference type="Pfam" id="PF17788">
    <property type="entry name" value="HypF_C"/>
    <property type="match status" value="1"/>
</dbReference>
<dbReference type="UniPathway" id="UPA00335"/>
<dbReference type="GO" id="GO:0008270">
    <property type="term" value="F:zinc ion binding"/>
    <property type="evidence" value="ECO:0007669"/>
    <property type="project" value="UniProtKB-KW"/>
</dbReference>
<dbReference type="Proteomes" id="UP000057737">
    <property type="component" value="Unassembled WGS sequence"/>
</dbReference>
<comment type="pathway">
    <text evidence="1 8">Protein modification; [NiFe] hydrogenase maturation.</text>
</comment>
<dbReference type="EMBL" id="LNCU01000039">
    <property type="protein sequence ID" value="KWV58132.1"/>
    <property type="molecule type" value="Genomic_DNA"/>
</dbReference>
<dbReference type="GO" id="GO:0016874">
    <property type="term" value="F:ligase activity"/>
    <property type="evidence" value="ECO:0007669"/>
    <property type="project" value="UniProtKB-UniRule"/>
</dbReference>
<evidence type="ECO:0000313" key="12">
    <source>
        <dbReference type="EMBL" id="KWV58132.1"/>
    </source>
</evidence>
<dbReference type="GO" id="GO:0051604">
    <property type="term" value="P:protein maturation"/>
    <property type="evidence" value="ECO:0007669"/>
    <property type="project" value="TreeGrafter"/>
</dbReference>
<dbReference type="AlphaFoldDB" id="A0A120FQ77"/>
<feature type="active site" evidence="9">
    <location>
        <position position="26"/>
    </location>
</feature>
<comment type="catalytic activity">
    <reaction evidence="9">
        <text>an acyl phosphate + H2O = a carboxylate + phosphate + H(+)</text>
        <dbReference type="Rhea" id="RHEA:14965"/>
        <dbReference type="ChEBI" id="CHEBI:15377"/>
        <dbReference type="ChEBI" id="CHEBI:15378"/>
        <dbReference type="ChEBI" id="CHEBI:29067"/>
        <dbReference type="ChEBI" id="CHEBI:43474"/>
        <dbReference type="ChEBI" id="CHEBI:59918"/>
        <dbReference type="EC" id="3.6.1.7"/>
    </reaction>
</comment>
<dbReference type="SUPFAM" id="SSF55821">
    <property type="entry name" value="YrdC/RibB"/>
    <property type="match status" value="1"/>
</dbReference>
<evidence type="ECO:0000256" key="9">
    <source>
        <dbReference type="PROSITE-ProRule" id="PRU00520"/>
    </source>
</evidence>
<evidence type="ECO:0000256" key="8">
    <source>
        <dbReference type="PIRNR" id="PIRNR006256"/>
    </source>
</evidence>
<dbReference type="Gene3D" id="3.90.870.50">
    <property type="match status" value="1"/>
</dbReference>
<keyword evidence="13" id="KW-1185">Reference proteome</keyword>
<evidence type="ECO:0000256" key="7">
    <source>
        <dbReference type="ARBA" id="ARBA00048220"/>
    </source>
</evidence>
<dbReference type="GO" id="GO:0016743">
    <property type="term" value="F:carboxyl- or carbamoyltransferase activity"/>
    <property type="evidence" value="ECO:0007669"/>
    <property type="project" value="UniProtKB-UniRule"/>
</dbReference>
<evidence type="ECO:0000256" key="1">
    <source>
        <dbReference type="ARBA" id="ARBA00004711"/>
    </source>
</evidence>
<reference evidence="12 13" key="1">
    <citation type="submission" date="2015-11" db="EMBL/GenBank/DDBJ databases">
        <title>Draft Genome Sequence of the Strain BR 10303 (Bradyrhizobium sp.) isolated from nodules of Centrolobium paraense.</title>
        <authorList>
            <person name="Zelli J.E."/>
            <person name="Simoes-Araujo J.L."/>
            <person name="Barauna A.C."/>
            <person name="Silva K."/>
        </authorList>
    </citation>
    <scope>NUCLEOTIDE SEQUENCE [LARGE SCALE GENOMIC DNA]</scope>
    <source>
        <strain evidence="12 13">BR 10303</strain>
    </source>
</reference>
<dbReference type="InterPro" id="IPR036046">
    <property type="entry name" value="Acylphosphatase-like_dom_sf"/>
</dbReference>
<name>A0A120FQ77_9BRAD</name>
<evidence type="ECO:0000256" key="2">
    <source>
        <dbReference type="ARBA" id="ARBA00008097"/>
    </source>
</evidence>
<evidence type="ECO:0000256" key="5">
    <source>
        <dbReference type="ARBA" id="ARBA00022771"/>
    </source>
</evidence>
<dbReference type="RefSeq" id="WP_066503820.1">
    <property type="nucleotide sequence ID" value="NZ_LNCU01000039.1"/>
</dbReference>